<evidence type="ECO:0000259" key="2">
    <source>
        <dbReference type="PROSITE" id="PS51462"/>
    </source>
</evidence>
<keyword evidence="1" id="KW-0378">Hydrolase</keyword>
<dbReference type="EMBL" id="JADGMS010000006">
    <property type="protein sequence ID" value="KAF9680809.1"/>
    <property type="molecule type" value="Genomic_DNA"/>
</dbReference>
<organism evidence="3 4">
    <name type="scientific">Salix dunnii</name>
    <dbReference type="NCBI Taxonomy" id="1413687"/>
    <lineage>
        <taxon>Eukaryota</taxon>
        <taxon>Viridiplantae</taxon>
        <taxon>Streptophyta</taxon>
        <taxon>Embryophyta</taxon>
        <taxon>Tracheophyta</taxon>
        <taxon>Spermatophyta</taxon>
        <taxon>Magnoliopsida</taxon>
        <taxon>eudicotyledons</taxon>
        <taxon>Gunneridae</taxon>
        <taxon>Pentapetalae</taxon>
        <taxon>rosids</taxon>
        <taxon>fabids</taxon>
        <taxon>Malpighiales</taxon>
        <taxon>Salicaceae</taxon>
        <taxon>Saliceae</taxon>
        <taxon>Salix</taxon>
    </lineage>
</organism>
<feature type="domain" description="Nudix hydrolase" evidence="2">
    <location>
        <begin position="63"/>
        <end position="228"/>
    </location>
</feature>
<dbReference type="OrthoDB" id="276276at2759"/>
<evidence type="ECO:0000256" key="1">
    <source>
        <dbReference type="ARBA" id="ARBA00022801"/>
    </source>
</evidence>
<dbReference type="GO" id="GO:0009507">
    <property type="term" value="C:chloroplast"/>
    <property type="evidence" value="ECO:0007669"/>
    <property type="project" value="TreeGrafter"/>
</dbReference>
<protein>
    <recommendedName>
        <fullName evidence="2">Nudix hydrolase domain-containing protein</fullName>
    </recommendedName>
</protein>
<evidence type="ECO:0000313" key="3">
    <source>
        <dbReference type="EMBL" id="KAF9680809.1"/>
    </source>
</evidence>
<proteinExistence type="predicted"/>
<dbReference type="Proteomes" id="UP000657918">
    <property type="component" value="Unassembled WGS sequence"/>
</dbReference>
<dbReference type="SUPFAM" id="SSF55811">
    <property type="entry name" value="Nudix"/>
    <property type="match status" value="1"/>
</dbReference>
<dbReference type="GO" id="GO:0019693">
    <property type="term" value="P:ribose phosphate metabolic process"/>
    <property type="evidence" value="ECO:0007669"/>
    <property type="project" value="TreeGrafter"/>
</dbReference>
<dbReference type="CDD" id="cd03671">
    <property type="entry name" value="NUDIX_Ap4A_hydrolase_plant_like"/>
    <property type="match status" value="1"/>
</dbReference>
<comment type="caution">
    <text evidence="3">The sequence shown here is derived from an EMBL/GenBank/DDBJ whole genome shotgun (WGS) entry which is preliminary data.</text>
</comment>
<dbReference type="GO" id="GO:0034432">
    <property type="term" value="F:bis(5'-adenosyl)-pentaphosphatase activity"/>
    <property type="evidence" value="ECO:0007669"/>
    <property type="project" value="TreeGrafter"/>
</dbReference>
<dbReference type="InterPro" id="IPR000086">
    <property type="entry name" value="NUDIX_hydrolase_dom"/>
</dbReference>
<dbReference type="PROSITE" id="PS51462">
    <property type="entry name" value="NUDIX"/>
    <property type="match status" value="1"/>
</dbReference>
<dbReference type="GO" id="GO:0006753">
    <property type="term" value="P:nucleoside phosphate metabolic process"/>
    <property type="evidence" value="ECO:0007669"/>
    <property type="project" value="TreeGrafter"/>
</dbReference>
<dbReference type="PROSITE" id="PS00893">
    <property type="entry name" value="NUDIX_BOX"/>
    <property type="match status" value="1"/>
</dbReference>
<dbReference type="InterPro" id="IPR022927">
    <property type="entry name" value="RppH"/>
</dbReference>
<name>A0A835MXQ7_9ROSI</name>
<dbReference type="PANTHER" id="PTHR11839:SF21">
    <property type="entry name" value="NUDIX HYDROLASE 27, CHLOROPLASTIC"/>
    <property type="match status" value="1"/>
</dbReference>
<dbReference type="Gene3D" id="3.90.79.10">
    <property type="entry name" value="Nucleoside Triphosphate Pyrophosphohydrolase"/>
    <property type="match status" value="1"/>
</dbReference>
<dbReference type="GO" id="GO:0008893">
    <property type="term" value="F:guanosine-3',5'-bis(diphosphate) 3'-diphosphatase activity"/>
    <property type="evidence" value="ECO:0007669"/>
    <property type="project" value="TreeGrafter"/>
</dbReference>
<reference evidence="3 4" key="1">
    <citation type="submission" date="2020-10" db="EMBL/GenBank/DDBJ databases">
        <title>Plant Genome Project.</title>
        <authorList>
            <person name="Zhang R.-G."/>
        </authorList>
    </citation>
    <scope>NUCLEOTIDE SEQUENCE [LARGE SCALE GENOMIC DNA]</scope>
    <source>
        <strain evidence="3">FAFU-HL-1</strain>
        <tissue evidence="3">Leaf</tissue>
    </source>
</reference>
<dbReference type="InterPro" id="IPR020084">
    <property type="entry name" value="NUDIX_hydrolase_CS"/>
</dbReference>
<sequence length="253" mass="29058">MESCDGMVRSYYIYRFVTPNCPVNKFASVQLSGSSCAALPLTRSRRRSRRIELPPSMEKPPDGYRRNVGICLVNPSKKIFTASRINIPDTWQMPQESVYQIFNEMILLDFRCRGGAGDGEDLMNAAMRELREETGVTSAEFVAEAPYWLTYDFPPQARERLSRRWGTNYKGQTQKWFLFKFTGKEEEINLLGDGSETPEFKDWAWLLPERVLELAVDFKKPVYEQVMKVFGPYLQADADEDSAAQNETESTPV</sequence>
<dbReference type="InterPro" id="IPR015797">
    <property type="entry name" value="NUDIX_hydrolase-like_dom_sf"/>
</dbReference>
<keyword evidence="4" id="KW-1185">Reference proteome</keyword>
<gene>
    <name evidence="3" type="ORF">SADUNF_Sadunf06G0160000</name>
</gene>
<dbReference type="Pfam" id="PF00293">
    <property type="entry name" value="NUDIX"/>
    <property type="match status" value="1"/>
</dbReference>
<accession>A0A835MXQ7</accession>
<dbReference type="AlphaFoldDB" id="A0A835MXQ7"/>
<dbReference type="PANTHER" id="PTHR11839">
    <property type="entry name" value="UDP/ADP-SUGAR PYROPHOSPHATASE"/>
    <property type="match status" value="1"/>
</dbReference>
<evidence type="ECO:0000313" key="4">
    <source>
        <dbReference type="Proteomes" id="UP000657918"/>
    </source>
</evidence>
<dbReference type="NCBIfam" id="NF001938">
    <property type="entry name" value="PRK00714.1-5"/>
    <property type="match status" value="1"/>
</dbReference>